<name>A0A6G1R132_CHAAH</name>
<dbReference type="Pfam" id="PF17779">
    <property type="entry name" value="WHD_NOD2"/>
    <property type="match status" value="1"/>
</dbReference>
<keyword evidence="2" id="KW-0963">Cytoplasm</keyword>
<feature type="domain" description="NACHT" evidence="8">
    <location>
        <begin position="26"/>
        <end position="160"/>
    </location>
</feature>
<evidence type="ECO:0000256" key="1">
    <source>
        <dbReference type="ARBA" id="ARBA00004496"/>
    </source>
</evidence>
<dbReference type="InterPro" id="IPR032675">
    <property type="entry name" value="LRR_dom_sf"/>
</dbReference>
<dbReference type="InterPro" id="IPR000477">
    <property type="entry name" value="RT_dom"/>
</dbReference>
<comment type="subcellular location">
    <subcellularLocation>
        <location evidence="1">Cytoplasm</location>
    </subcellularLocation>
</comment>
<gene>
    <name evidence="10" type="ORF">EXN66_Car001776</name>
</gene>
<dbReference type="InterPro" id="IPR001611">
    <property type="entry name" value="Leu-rich_rpt"/>
</dbReference>
<dbReference type="Pfam" id="PF09004">
    <property type="entry name" value="ALKBH8_N"/>
    <property type="match status" value="1"/>
</dbReference>
<dbReference type="SUPFAM" id="SSF56672">
    <property type="entry name" value="DNA/RNA polymerases"/>
    <property type="match status" value="1"/>
</dbReference>
<keyword evidence="3" id="KW-0433">Leucine-rich repeat</keyword>
<dbReference type="InterPro" id="IPR043502">
    <property type="entry name" value="DNA/RNA_pol_sf"/>
</dbReference>
<evidence type="ECO:0000256" key="7">
    <source>
        <dbReference type="SAM" id="MobiDB-lite"/>
    </source>
</evidence>
<dbReference type="Gene3D" id="3.80.10.10">
    <property type="entry name" value="Ribonuclease Inhibitor"/>
    <property type="match status" value="1"/>
</dbReference>
<reference evidence="11" key="2">
    <citation type="submission" date="2019-02" db="EMBL/GenBank/DDBJ databases">
        <title>Opniocepnalus argus Var Kimnra genome.</title>
        <authorList>
            <person name="Zhou C."/>
            <person name="Xiao S."/>
        </authorList>
    </citation>
    <scope>NUCLEOTIDE SEQUENCE [LARGE SCALE GENOMIC DNA]</scope>
</reference>
<dbReference type="EMBL" id="CM015712">
    <property type="protein sequence ID" value="KAF3708602.1"/>
    <property type="molecule type" value="Genomic_DNA"/>
</dbReference>
<dbReference type="InterPro" id="IPR015095">
    <property type="entry name" value="AlkB_hom8_N"/>
</dbReference>
<dbReference type="PANTHER" id="PTHR24106">
    <property type="entry name" value="NACHT, LRR AND CARD DOMAINS-CONTAINING"/>
    <property type="match status" value="1"/>
</dbReference>
<evidence type="ECO:0000256" key="6">
    <source>
        <dbReference type="ARBA" id="ARBA00022840"/>
    </source>
</evidence>
<dbReference type="InterPro" id="IPR027417">
    <property type="entry name" value="P-loop_NTPase"/>
</dbReference>
<dbReference type="Proteomes" id="UP000503349">
    <property type="component" value="Chromosome 1"/>
</dbReference>
<dbReference type="InterPro" id="IPR007111">
    <property type="entry name" value="NACHT_NTPase"/>
</dbReference>
<dbReference type="PROSITE" id="PS50837">
    <property type="entry name" value="NACHT"/>
    <property type="match status" value="1"/>
</dbReference>
<evidence type="ECO:0000313" key="11">
    <source>
        <dbReference type="Proteomes" id="UP000503349"/>
    </source>
</evidence>
<keyword evidence="4" id="KW-0677">Repeat</keyword>
<evidence type="ECO:0000259" key="9">
    <source>
        <dbReference type="PROSITE" id="PS50878"/>
    </source>
</evidence>
<evidence type="ECO:0000259" key="8">
    <source>
        <dbReference type="PROSITE" id="PS50837"/>
    </source>
</evidence>
<dbReference type="GO" id="GO:0016706">
    <property type="term" value="F:2-oxoglutarate-dependent dioxygenase activity"/>
    <property type="evidence" value="ECO:0007669"/>
    <property type="project" value="InterPro"/>
</dbReference>
<dbReference type="PROSITE" id="PS50878">
    <property type="entry name" value="RT_POL"/>
    <property type="match status" value="1"/>
</dbReference>
<organism evidence="10 11">
    <name type="scientific">Channa argus</name>
    <name type="common">Northern snakehead</name>
    <name type="synonym">Ophicephalus argus</name>
    <dbReference type="NCBI Taxonomy" id="215402"/>
    <lineage>
        <taxon>Eukaryota</taxon>
        <taxon>Metazoa</taxon>
        <taxon>Chordata</taxon>
        <taxon>Craniata</taxon>
        <taxon>Vertebrata</taxon>
        <taxon>Euteleostomi</taxon>
        <taxon>Actinopterygii</taxon>
        <taxon>Neopterygii</taxon>
        <taxon>Teleostei</taxon>
        <taxon>Neoteleostei</taxon>
        <taxon>Acanthomorphata</taxon>
        <taxon>Anabantaria</taxon>
        <taxon>Anabantiformes</taxon>
        <taxon>Channoidei</taxon>
        <taxon>Channidae</taxon>
        <taxon>Channa</taxon>
    </lineage>
</organism>
<dbReference type="GO" id="GO:0005524">
    <property type="term" value="F:ATP binding"/>
    <property type="evidence" value="ECO:0007669"/>
    <property type="project" value="UniProtKB-KW"/>
</dbReference>
<dbReference type="InterPro" id="IPR041267">
    <property type="entry name" value="NLRP_HD2"/>
</dbReference>
<dbReference type="GO" id="GO:0008168">
    <property type="term" value="F:methyltransferase activity"/>
    <property type="evidence" value="ECO:0007669"/>
    <property type="project" value="InterPro"/>
</dbReference>
<dbReference type="GO" id="GO:0005737">
    <property type="term" value="C:cytoplasm"/>
    <property type="evidence" value="ECO:0007669"/>
    <property type="project" value="UniProtKB-SubCell"/>
</dbReference>
<feature type="domain" description="Reverse transcriptase" evidence="9">
    <location>
        <begin position="961"/>
        <end position="1225"/>
    </location>
</feature>
<protein>
    <submittedName>
        <fullName evidence="10">NLR family CARD domain-containing protein 3 CARD15-like protein Caterpiller protein 16.2</fullName>
    </submittedName>
</protein>
<dbReference type="InterPro" id="IPR051261">
    <property type="entry name" value="NLR"/>
</dbReference>
<evidence type="ECO:0000256" key="4">
    <source>
        <dbReference type="ARBA" id="ARBA00022737"/>
    </source>
</evidence>
<feature type="region of interest" description="Disordered" evidence="7">
    <location>
        <begin position="897"/>
        <end position="916"/>
    </location>
</feature>
<dbReference type="SMART" id="SM00368">
    <property type="entry name" value="LRR_RI"/>
    <property type="match status" value="3"/>
</dbReference>
<dbReference type="Pfam" id="PF13516">
    <property type="entry name" value="LRR_6"/>
    <property type="match status" value="2"/>
</dbReference>
<proteinExistence type="predicted"/>
<dbReference type="Pfam" id="PF17776">
    <property type="entry name" value="NLRC4_HD2"/>
    <property type="match status" value="1"/>
</dbReference>
<dbReference type="Pfam" id="PF05729">
    <property type="entry name" value="NACHT"/>
    <property type="match status" value="1"/>
</dbReference>
<dbReference type="SUPFAM" id="SSF52047">
    <property type="entry name" value="RNI-like"/>
    <property type="match status" value="1"/>
</dbReference>
<evidence type="ECO:0000256" key="3">
    <source>
        <dbReference type="ARBA" id="ARBA00022614"/>
    </source>
</evidence>
<dbReference type="FunFam" id="3.40.50.300:FF:000210">
    <property type="entry name" value="Si:dkey-16p6.1"/>
    <property type="match status" value="1"/>
</dbReference>
<evidence type="ECO:0000313" key="10">
    <source>
        <dbReference type="EMBL" id="KAF3708602.1"/>
    </source>
</evidence>
<dbReference type="InterPro" id="IPR041075">
    <property type="entry name" value="NOD1/2_WH"/>
</dbReference>
<dbReference type="Pfam" id="PF00078">
    <property type="entry name" value="RVT_1"/>
    <property type="match status" value="1"/>
</dbReference>
<dbReference type="Gene3D" id="3.40.50.300">
    <property type="entry name" value="P-loop containing nucleotide triphosphate hydrolases"/>
    <property type="match status" value="1"/>
</dbReference>
<dbReference type="CDD" id="cd01650">
    <property type="entry name" value="RT_nLTR_like"/>
    <property type="match status" value="1"/>
</dbReference>
<accession>A0A6G1R132</accession>
<keyword evidence="5" id="KW-0547">Nucleotide-binding</keyword>
<evidence type="ECO:0000256" key="2">
    <source>
        <dbReference type="ARBA" id="ARBA00022490"/>
    </source>
</evidence>
<keyword evidence="11" id="KW-1185">Reference proteome</keyword>
<reference evidence="10 11" key="1">
    <citation type="submission" date="2019-02" db="EMBL/GenBank/DDBJ databases">
        <title>Opniocepnalus argus genome.</title>
        <authorList>
            <person name="Zhou C."/>
            <person name="Xiao S."/>
        </authorList>
    </citation>
    <scope>NUCLEOTIDE SEQUENCE [LARGE SCALE GENOMIC DNA]</scope>
    <source>
        <strain evidence="10">OARG1902GOOAL</strain>
        <tissue evidence="10">Muscle</tissue>
    </source>
</reference>
<keyword evidence="6" id="KW-0067">ATP-binding</keyword>
<evidence type="ECO:0000256" key="5">
    <source>
        <dbReference type="ARBA" id="ARBA00022741"/>
    </source>
</evidence>
<sequence>MKTLHDTPIKVHDIFKSLPDQQRHIRVVLTNGVAGAGKTFSVQKFSLDWAEDLENQDVSVLVVLSFRELNLIKDEQYSLLTLLHVFHPTLQKVTAEQLAVCKLLFIFDGLDESRLSLDFNNSEVVSDVTQKSSVDVLLTNLIKGNLLPSALVWITSRPAAANQIPSTCVDRVTEVRGFTDAQKEEYFRRRFSDEELSSRIISNIKTSRSLYIMCHIPVFCWITATVLEHMLTIEQSGELPKTLTDMYSHFLLVQTKRKKNKYDEGHETSPQELMEADRDVLVKLGRLAFEHLEKGNIMFYQEDLEQCGLDVTEALVYSGVCTEIFKRESVIFQKRVYCFVHLSIQDFLAAVYFFHCYTNRETEVLEDFLGKYYNTLSLNDLLKSAMEKSLQSKNGHLDLFVRFLHGLSLESNQRLLEVLLGQTQNSPEIIQRVINNLKKKQTKSSPDRSINIFHCLMEMKDHSVHQEIQEFLKSENKSEKKLSVIHCSALAYMVQMSEEVLDELDLNKYNTSEEGRLRLIPAVRNCRKAQLSGCGLSETHCEVVASALKSSPSHLRELDLSENKLQDSGVKLICSGLKNPNCLLETLRLSHCSLSKISCDSLVSALKSNPSHLRELDLSNNKLQDSVVKLLCGFLESPHCRLETLSRCSLTVLLLSMDEKWTVLPKYHQHVDIPTRDNNTLDHVYSNIRGAYRAAPRPHFGHSDHISLFLYPAYRQRLKQTQPVTKQVKLWTPETESTLQDCFALTDWDVFKAAATLEDSSISVQDYAEYVTGYISTCVDNIVPTIQIRKFPNHKPWINSQVRHMLRARSLAFRSGNETEYKAVKYRLTKAITTAKRQYREKLDSFYSTADSGRMRQGLQHITDYRTNTTNSITSTHSLPDDLNTFYTRFEAPSYTAERGPTHTWTTQPPSPPPTVSMTQVHKALRKINPSKAAGPDNIPGRALRACANELADVLTSIFNLSLSQCTVPLCFKTTTIVPLPKKSPPTCLNDYRPMALTPIIMKCFERVVLAHIQSSIPDTIDPLQYAYRPNRSIAIAAAIHHSLSHLENKDSYLRILFIDYSSTFNTVIPHKLTHKLSTLGLHPTLCDWLLDFLTSRPQSVRIGNRTSASIITNIGTPQGCVLSPILYTLFTYDCVASHKDNIILKFADDTAVIGRIAGGDEAAYRREVASLVSLCGDNNLTLNTDKTKEMIVDMRKERRTHQPLFIRELEVERVSSFKYLGVHITEDLTWTPHVTQLVKNAQQQLYFLRRLRKFGMSPKILSNFYSCVIETVLTNCITVWYGSTTAMDRKRLQRVVKTAQKITRTPLPSLQSIYHRRVHRRAASILKDPSHPQHGLFTLLPSGRRYRSVKCRTSRLKNSFFPSAIRLLNS</sequence>